<evidence type="ECO:0000313" key="5">
    <source>
        <dbReference type="Proteomes" id="UP000663827"/>
    </source>
</evidence>
<gene>
    <name evidence="4" type="ORF">RDB_LOCUS85821</name>
</gene>
<protein>
    <recommendedName>
        <fullName evidence="2">mRNA stability protein</fullName>
    </recommendedName>
</protein>
<sequence>MVESMDSHHAGSEDDYPNLDAKAFARMIEKNIGLGEPTEIEERVLSETVFHRQPTDAAAARQASQTILKVFLPKKIQEIKDEEIFQNFRPPTAGLDDPMLTAPAKNDGLLSASSTQASFRKTSVGRGLSVPRDTTAGRISLTMLPAQRKKVDMSTMTEEEQKLFRLYGKLPTHKNVLTKVQKDRKYFDSGDYALSKAGVTPQAAVGTAIPHPENIPHVTPSPHPNIHSAAPLSTSPTGQTGSPIKELVSDSSQTSPPEQIQVPIISKPIPSNAAAAECPAPIPVSPPGSGQ</sequence>
<evidence type="ECO:0000256" key="1">
    <source>
        <dbReference type="ARBA" id="ARBA00010520"/>
    </source>
</evidence>
<dbReference type="AlphaFoldDB" id="A0A8H3E2C9"/>
<dbReference type="PANTHER" id="PTHR10358:SF6">
    <property type="entry name" value="ENDOSULFINE, ISOFORM A"/>
    <property type="match status" value="1"/>
</dbReference>
<organism evidence="4 5">
    <name type="scientific">Rhizoctonia solani</name>
    <dbReference type="NCBI Taxonomy" id="456999"/>
    <lineage>
        <taxon>Eukaryota</taxon>
        <taxon>Fungi</taxon>
        <taxon>Dikarya</taxon>
        <taxon>Basidiomycota</taxon>
        <taxon>Agaricomycotina</taxon>
        <taxon>Agaricomycetes</taxon>
        <taxon>Cantharellales</taxon>
        <taxon>Ceratobasidiaceae</taxon>
        <taxon>Rhizoctonia</taxon>
    </lineage>
</organism>
<feature type="compositionally biased region" description="Pro residues" evidence="3">
    <location>
        <begin position="280"/>
        <end position="291"/>
    </location>
</feature>
<evidence type="ECO:0000256" key="2">
    <source>
        <dbReference type="RuleBase" id="RU363120"/>
    </source>
</evidence>
<dbReference type="Proteomes" id="UP000663827">
    <property type="component" value="Unassembled WGS sequence"/>
</dbReference>
<dbReference type="GO" id="GO:0005737">
    <property type="term" value="C:cytoplasm"/>
    <property type="evidence" value="ECO:0007669"/>
    <property type="project" value="TreeGrafter"/>
</dbReference>
<dbReference type="GO" id="GO:0004864">
    <property type="term" value="F:protein phosphatase inhibitor activity"/>
    <property type="evidence" value="ECO:0007669"/>
    <property type="project" value="TreeGrafter"/>
</dbReference>
<dbReference type="InterPro" id="IPR006760">
    <property type="entry name" value="Endosulphine"/>
</dbReference>
<comment type="function">
    <text evidence="2">Plays an essential role in initiation of the G0 program by preventing the degradation of specific nutrient-regulated mRNAs via the 5'-3' mRNA decay pathway.</text>
</comment>
<accession>A0A8H3E2C9</accession>
<dbReference type="EMBL" id="CAJNJQ010001754">
    <property type="protein sequence ID" value="CAE7148277.1"/>
    <property type="molecule type" value="Genomic_DNA"/>
</dbReference>
<proteinExistence type="inferred from homology"/>
<feature type="compositionally biased region" description="Polar residues" evidence="3">
    <location>
        <begin position="249"/>
        <end position="258"/>
    </location>
</feature>
<reference evidence="4" key="1">
    <citation type="submission" date="2021-01" db="EMBL/GenBank/DDBJ databases">
        <authorList>
            <person name="Kaushik A."/>
        </authorList>
    </citation>
    <scope>NUCLEOTIDE SEQUENCE</scope>
    <source>
        <strain evidence="4">AG5</strain>
    </source>
</reference>
<evidence type="ECO:0000256" key="3">
    <source>
        <dbReference type="SAM" id="MobiDB-lite"/>
    </source>
</evidence>
<feature type="compositionally biased region" description="Polar residues" evidence="3">
    <location>
        <begin position="231"/>
        <end position="242"/>
    </location>
</feature>
<dbReference type="Pfam" id="PF04667">
    <property type="entry name" value="Endosulfine"/>
    <property type="match status" value="1"/>
</dbReference>
<comment type="caution">
    <text evidence="4">The sequence shown here is derived from an EMBL/GenBank/DDBJ whole genome shotgun (WGS) entry which is preliminary data.</text>
</comment>
<dbReference type="PANTHER" id="PTHR10358">
    <property type="entry name" value="ENDOSULFINE"/>
    <property type="match status" value="1"/>
</dbReference>
<evidence type="ECO:0000313" key="4">
    <source>
        <dbReference type="EMBL" id="CAE7148277.1"/>
    </source>
</evidence>
<comment type="similarity">
    <text evidence="1 2">Belongs to the endosulfine family.</text>
</comment>
<feature type="region of interest" description="Disordered" evidence="3">
    <location>
        <begin position="218"/>
        <end position="291"/>
    </location>
</feature>
<name>A0A8H3E2C9_9AGAM</name>